<evidence type="ECO:0000313" key="1">
    <source>
        <dbReference type="EMBL" id="MBI0313082.1"/>
    </source>
</evidence>
<dbReference type="Proteomes" id="UP000638849">
    <property type="component" value="Unassembled WGS sequence"/>
</dbReference>
<evidence type="ECO:0000313" key="2">
    <source>
        <dbReference type="Proteomes" id="UP000638849"/>
    </source>
</evidence>
<comment type="caution">
    <text evidence="1">The sequence shown here is derived from an EMBL/GenBank/DDBJ whole genome shotgun (WGS) entry which is preliminary data.</text>
</comment>
<organism evidence="1 2">
    <name type="scientific">Streptomyces javensis</name>
    <dbReference type="NCBI Taxonomy" id="114698"/>
    <lineage>
        <taxon>Bacteria</taxon>
        <taxon>Bacillati</taxon>
        <taxon>Actinomycetota</taxon>
        <taxon>Actinomycetes</taxon>
        <taxon>Kitasatosporales</taxon>
        <taxon>Streptomycetaceae</taxon>
        <taxon>Streptomyces</taxon>
        <taxon>Streptomyces violaceusniger group</taxon>
    </lineage>
</organism>
<sequence>MCFTQAPCQYAAARPPGGPPDGLAAATELAAALAATELAATELATTEPEGGR</sequence>
<dbReference type="RefSeq" id="WP_198276276.1">
    <property type="nucleotide sequence ID" value="NZ_BAAAIF010000057.1"/>
</dbReference>
<proteinExistence type="predicted"/>
<gene>
    <name evidence="1" type="ORF">JBF12_08760</name>
</gene>
<dbReference type="EMBL" id="JAEEAQ010000054">
    <property type="protein sequence ID" value="MBI0313082.1"/>
    <property type="molecule type" value="Genomic_DNA"/>
</dbReference>
<reference evidence="1 2" key="1">
    <citation type="submission" date="2020-12" db="EMBL/GenBank/DDBJ databases">
        <authorList>
            <person name="Kusuma A.B."/>
            <person name="Nouioui I."/>
            <person name="Goodfellow M."/>
        </authorList>
    </citation>
    <scope>NUCLEOTIDE SEQUENCE [LARGE SCALE GENOMIC DNA]</scope>
    <source>
        <strain evidence="1 2">DSM 41764</strain>
    </source>
</reference>
<name>A0ABS0R6Q3_9ACTN</name>
<accession>A0ABS0R6Q3</accession>
<protein>
    <submittedName>
        <fullName evidence="1">Uncharacterized protein</fullName>
    </submittedName>
</protein>
<keyword evidence="2" id="KW-1185">Reference proteome</keyword>